<dbReference type="GO" id="GO:0005764">
    <property type="term" value="C:lysosome"/>
    <property type="evidence" value="ECO:0007669"/>
    <property type="project" value="TreeGrafter"/>
</dbReference>
<dbReference type="RefSeq" id="WP_184017677.1">
    <property type="nucleotide sequence ID" value="NZ_JACHFD010000007.1"/>
</dbReference>
<dbReference type="Proteomes" id="UP000557717">
    <property type="component" value="Unassembled WGS sequence"/>
</dbReference>
<evidence type="ECO:0000256" key="4">
    <source>
        <dbReference type="ARBA" id="ARBA00022729"/>
    </source>
</evidence>
<keyword evidence="5" id="KW-0378">Hydrolase</keyword>
<gene>
    <name evidence="10" type="ORF">HNR46_001711</name>
</gene>
<evidence type="ECO:0000313" key="11">
    <source>
        <dbReference type="Proteomes" id="UP000557717"/>
    </source>
</evidence>
<dbReference type="AlphaFoldDB" id="A0A840V7B4"/>
<dbReference type="InterPro" id="IPR036116">
    <property type="entry name" value="FN3_sf"/>
</dbReference>
<comment type="caution">
    <text evidence="10">The sequence shown here is derived from an EMBL/GenBank/DDBJ whole genome shotgun (WGS) entry which is preliminary data.</text>
</comment>
<dbReference type="SUPFAM" id="SSF48230">
    <property type="entry name" value="Chondroitin AC/alginate lyase"/>
    <property type="match status" value="1"/>
</dbReference>
<keyword evidence="4 8" id="KW-0732">Signal</keyword>
<dbReference type="GO" id="GO:0004560">
    <property type="term" value="F:alpha-L-fucosidase activity"/>
    <property type="evidence" value="ECO:0007669"/>
    <property type="project" value="InterPro"/>
</dbReference>
<evidence type="ECO:0000256" key="7">
    <source>
        <dbReference type="ARBA" id="ARBA00023295"/>
    </source>
</evidence>
<dbReference type="Gene3D" id="1.50.10.100">
    <property type="entry name" value="Chondroitin AC/alginate lyase"/>
    <property type="match status" value="1"/>
</dbReference>
<evidence type="ECO:0000256" key="5">
    <source>
        <dbReference type="ARBA" id="ARBA00022801"/>
    </source>
</evidence>
<evidence type="ECO:0000256" key="1">
    <source>
        <dbReference type="ARBA" id="ARBA00004071"/>
    </source>
</evidence>
<feature type="chain" id="PRO_5032320037" description="alpha-L-fucosidase" evidence="8">
    <location>
        <begin position="18"/>
        <end position="1049"/>
    </location>
</feature>
<dbReference type="InterPro" id="IPR017853">
    <property type="entry name" value="GH"/>
</dbReference>
<dbReference type="SUPFAM" id="SSF49785">
    <property type="entry name" value="Galactose-binding domain-like"/>
    <property type="match status" value="1"/>
</dbReference>
<accession>A0A840V7B4</accession>
<keyword evidence="11" id="KW-1185">Reference proteome</keyword>
<dbReference type="SUPFAM" id="SSF49265">
    <property type="entry name" value="Fibronectin type III"/>
    <property type="match status" value="1"/>
</dbReference>
<dbReference type="PANTHER" id="PTHR10030:SF37">
    <property type="entry name" value="ALPHA-L-FUCOSIDASE-RELATED"/>
    <property type="match status" value="1"/>
</dbReference>
<keyword evidence="7" id="KW-0326">Glycosidase</keyword>
<evidence type="ECO:0000256" key="6">
    <source>
        <dbReference type="ARBA" id="ARBA00023239"/>
    </source>
</evidence>
<dbReference type="InterPro" id="IPR013783">
    <property type="entry name" value="Ig-like_fold"/>
</dbReference>
<dbReference type="PANTHER" id="PTHR10030">
    <property type="entry name" value="ALPHA-L-FUCOSIDASE"/>
    <property type="match status" value="1"/>
</dbReference>
<evidence type="ECO:0000256" key="2">
    <source>
        <dbReference type="ARBA" id="ARBA00007951"/>
    </source>
</evidence>
<dbReference type="PRINTS" id="PR00741">
    <property type="entry name" value="GLHYDRLASE29"/>
</dbReference>
<dbReference type="GO" id="GO:0016829">
    <property type="term" value="F:lyase activity"/>
    <property type="evidence" value="ECO:0007669"/>
    <property type="project" value="UniProtKB-KW"/>
</dbReference>
<dbReference type="GO" id="GO:0016139">
    <property type="term" value="P:glycoside catabolic process"/>
    <property type="evidence" value="ECO:0007669"/>
    <property type="project" value="TreeGrafter"/>
</dbReference>
<dbReference type="SUPFAM" id="SSF51445">
    <property type="entry name" value="(Trans)glycosidases"/>
    <property type="match status" value="1"/>
</dbReference>
<dbReference type="CDD" id="cd00063">
    <property type="entry name" value="FN3"/>
    <property type="match status" value="1"/>
</dbReference>
<evidence type="ECO:0000313" key="10">
    <source>
        <dbReference type="EMBL" id="MBB5351474.1"/>
    </source>
</evidence>
<organism evidence="10 11">
    <name type="scientific">Haloferula luteola</name>
    <dbReference type="NCBI Taxonomy" id="595692"/>
    <lineage>
        <taxon>Bacteria</taxon>
        <taxon>Pseudomonadati</taxon>
        <taxon>Verrucomicrobiota</taxon>
        <taxon>Verrucomicrobiia</taxon>
        <taxon>Verrucomicrobiales</taxon>
        <taxon>Verrucomicrobiaceae</taxon>
        <taxon>Haloferula</taxon>
    </lineage>
</organism>
<reference evidence="10 11" key="1">
    <citation type="submission" date="2020-08" db="EMBL/GenBank/DDBJ databases">
        <title>Genomic Encyclopedia of Type Strains, Phase IV (KMG-IV): sequencing the most valuable type-strain genomes for metagenomic binning, comparative biology and taxonomic classification.</title>
        <authorList>
            <person name="Goeker M."/>
        </authorList>
    </citation>
    <scope>NUCLEOTIDE SEQUENCE [LARGE SCALE GENOMIC DNA]</scope>
    <source>
        <strain evidence="10 11">YC6886</strain>
    </source>
</reference>
<dbReference type="InterPro" id="IPR008979">
    <property type="entry name" value="Galactose-bd-like_sf"/>
</dbReference>
<dbReference type="EC" id="3.2.1.51" evidence="3"/>
<dbReference type="EMBL" id="JACHFD010000007">
    <property type="protein sequence ID" value="MBB5351474.1"/>
    <property type="molecule type" value="Genomic_DNA"/>
</dbReference>
<dbReference type="SMART" id="SM00060">
    <property type="entry name" value="FN3"/>
    <property type="match status" value="1"/>
</dbReference>
<dbReference type="Pfam" id="PF01120">
    <property type="entry name" value="Alpha_L_fucos"/>
    <property type="match status" value="1"/>
</dbReference>
<dbReference type="InterPro" id="IPR016286">
    <property type="entry name" value="FUC_metazoa-typ"/>
</dbReference>
<dbReference type="InterPro" id="IPR008397">
    <property type="entry name" value="Alginate_lyase_dom"/>
</dbReference>
<feature type="signal peptide" evidence="8">
    <location>
        <begin position="1"/>
        <end position="17"/>
    </location>
</feature>
<dbReference type="Gene3D" id="2.60.120.260">
    <property type="entry name" value="Galactose-binding domain-like"/>
    <property type="match status" value="1"/>
</dbReference>
<sequence>MHLVPLATLLAIASLHAASFTHPGCLSTQTDLDRMAAKVATSEQPWKASWDQLVSNTDGFMDDPPGVQEILRVGGRGGENYIRLARDAAKAYQLALRYHGSGEGKFADKAIEILNAWASEHKEFLGDTNVSLRKGIYGYQLACAAELLRDYQRWDRHAFQGFQTYMKDMYLKGNQDFLTNRHGTVPTHYWANWGLANVASMMAIGVLCDDRTIFDEGLQTFQQGDGNEALQQLVSFLHPNGLGQWQESGRDQGHSLMGPQLAGVICEIAWNQGIDLYGAENNRILAGVEYVSKYNLGEDVPYTTYVYVHQHPGNEKRSVQAQISPDGRGASRPGWDLLYHHYVNRRGLSAPWTRRYAEKQRPEGGGFNYGSGSGGFDSLGFTTLTHSRDPIAQGAPPSALQALVQGRQITLSWSGSAYAKSYQGKRSTTRGGPYTPIATLEEPTQYYVDTGLTPGTTYHYIVTAHPGGDSEEITATADQQLDGAIIGTTGSYANSGADRTTAFDGSLQNDFDPPGPDAWVGLDLGDGSEAQITGVRFCPRNQASDRMIGGKFQGSNTPDFTSGVVDLFTIHSAPKEGALTFQAVHEPTRFRWVRYIATEGERWCNIAELQFLGQQFEPKSDTVETMTGAELASQQKSSIVFKSRDSLQDASLKLSPADLKPWRDAKFGMFIHWGLYAIPARGEWVMHHEAIPAEEYAKLAEEFVPKHFDANAWATAAIAGGMRYAVLTTRHHDGFALWDSDASEGGFCSTKTAAKRDFVAEYVTAFRKAGLAVGLYYSPMDWRFPGYFNPKELPENAARMKAQAYGQIRELMSHYGKIDILWYDGGWLAHQGTDADAAWLWEPIPLNAMVRKLQPTIAINPRSGWEGDFQCDEGGHTVTGPILDEPWEKCLNLNQTSWGFNTRQNLMAKSSILRMLIDVVGRGGNLLLNVGPDRNGVIPSTHVERLQEVGAWLEKNGEAIYGTNAGPIQPVDDRCVSTHSGSRVFLHLLDPKNPEALHIPLAGLSVASCKRLHGAPVAFTQTQGMLVLKRENLGELSDDPEVLELTVKP</sequence>
<dbReference type="GO" id="GO:0006004">
    <property type="term" value="P:fucose metabolic process"/>
    <property type="evidence" value="ECO:0007669"/>
    <property type="project" value="InterPro"/>
</dbReference>
<dbReference type="InterPro" id="IPR008929">
    <property type="entry name" value="Chondroitin_lyas"/>
</dbReference>
<dbReference type="Pfam" id="PF05426">
    <property type="entry name" value="Alginate_lyase"/>
    <property type="match status" value="1"/>
</dbReference>
<dbReference type="Gene3D" id="2.60.40.10">
    <property type="entry name" value="Immunoglobulins"/>
    <property type="match status" value="1"/>
</dbReference>
<feature type="domain" description="Fibronectin type-III" evidence="9">
    <location>
        <begin position="396"/>
        <end position="480"/>
    </location>
</feature>
<dbReference type="Gene3D" id="3.20.20.80">
    <property type="entry name" value="Glycosidases"/>
    <property type="match status" value="1"/>
</dbReference>
<keyword evidence="6" id="KW-0456">Lyase</keyword>
<dbReference type="InterPro" id="IPR000933">
    <property type="entry name" value="Glyco_hydro_29"/>
</dbReference>
<dbReference type="SMART" id="SM00812">
    <property type="entry name" value="Alpha_L_fucos"/>
    <property type="match status" value="1"/>
</dbReference>
<dbReference type="InterPro" id="IPR057739">
    <property type="entry name" value="Glyco_hydro_29_N"/>
</dbReference>
<protein>
    <recommendedName>
        <fullName evidence="3">alpha-L-fucosidase</fullName>
        <ecNumber evidence="3">3.2.1.51</ecNumber>
    </recommendedName>
</protein>
<evidence type="ECO:0000259" key="9">
    <source>
        <dbReference type="PROSITE" id="PS50853"/>
    </source>
</evidence>
<evidence type="ECO:0000256" key="8">
    <source>
        <dbReference type="SAM" id="SignalP"/>
    </source>
</evidence>
<dbReference type="PROSITE" id="PS50853">
    <property type="entry name" value="FN3"/>
    <property type="match status" value="1"/>
</dbReference>
<dbReference type="GO" id="GO:0042597">
    <property type="term" value="C:periplasmic space"/>
    <property type="evidence" value="ECO:0007669"/>
    <property type="project" value="InterPro"/>
</dbReference>
<evidence type="ECO:0000256" key="3">
    <source>
        <dbReference type="ARBA" id="ARBA00012662"/>
    </source>
</evidence>
<name>A0A840V7B4_9BACT</name>
<proteinExistence type="inferred from homology"/>
<dbReference type="InterPro" id="IPR003961">
    <property type="entry name" value="FN3_dom"/>
</dbReference>
<comment type="function">
    <text evidence="1">Alpha-L-fucosidase is responsible for hydrolyzing the alpha-1,6-linked fucose joined to the reducing-end N-acetylglucosamine of the carbohydrate moieties of glycoproteins.</text>
</comment>
<comment type="similarity">
    <text evidence="2">Belongs to the glycosyl hydrolase 29 family.</text>
</comment>